<keyword evidence="4" id="KW-1185">Reference proteome</keyword>
<evidence type="ECO:0000313" key="3">
    <source>
        <dbReference type="EMBL" id="SCE65648.1"/>
    </source>
</evidence>
<protein>
    <submittedName>
        <fullName evidence="3">Uncharacterized protein</fullName>
    </submittedName>
</protein>
<gene>
    <name evidence="3" type="ORF">GA0070215_101179</name>
</gene>
<feature type="region of interest" description="Disordered" evidence="1">
    <location>
        <begin position="1"/>
        <end position="22"/>
    </location>
</feature>
<accession>A0A1C4U1R9</accession>
<proteinExistence type="predicted"/>
<evidence type="ECO:0000313" key="4">
    <source>
        <dbReference type="Proteomes" id="UP000198551"/>
    </source>
</evidence>
<organism evidence="3 4">
    <name type="scientific">Micromonospora marina</name>
    <dbReference type="NCBI Taxonomy" id="307120"/>
    <lineage>
        <taxon>Bacteria</taxon>
        <taxon>Bacillati</taxon>
        <taxon>Actinomycetota</taxon>
        <taxon>Actinomycetes</taxon>
        <taxon>Micromonosporales</taxon>
        <taxon>Micromonosporaceae</taxon>
        <taxon>Micromonospora</taxon>
    </lineage>
</organism>
<feature type="transmembrane region" description="Helical" evidence="2">
    <location>
        <begin position="104"/>
        <end position="125"/>
    </location>
</feature>
<dbReference type="Proteomes" id="UP000198551">
    <property type="component" value="Unassembled WGS sequence"/>
</dbReference>
<dbReference type="EMBL" id="FMCV01000001">
    <property type="protein sequence ID" value="SCE65648.1"/>
    <property type="molecule type" value="Genomic_DNA"/>
</dbReference>
<feature type="transmembrane region" description="Helical" evidence="2">
    <location>
        <begin position="71"/>
        <end position="92"/>
    </location>
</feature>
<sequence length="164" mass="16630">MTLPAVPVSTLPEQPPTAATPSPAERALDRALRVAGGVVTVWAGVLLALLELIFATWAWNIVQGLSGVPQALVGIGAVAVGVAAVVASTVLLGSYARRSTGGRWAIVLAALPWFVVIVAGGVRTVEGDLALVGDNVLGLALIVAGAITFAVVGFRQLVTPPPVR</sequence>
<keyword evidence="2" id="KW-0472">Membrane</keyword>
<evidence type="ECO:0000256" key="2">
    <source>
        <dbReference type="SAM" id="Phobius"/>
    </source>
</evidence>
<evidence type="ECO:0000256" key="1">
    <source>
        <dbReference type="SAM" id="MobiDB-lite"/>
    </source>
</evidence>
<keyword evidence="2" id="KW-0812">Transmembrane</keyword>
<feature type="transmembrane region" description="Helical" evidence="2">
    <location>
        <begin position="34"/>
        <end position="59"/>
    </location>
</feature>
<reference evidence="4" key="1">
    <citation type="submission" date="2016-06" db="EMBL/GenBank/DDBJ databases">
        <authorList>
            <person name="Varghese N."/>
        </authorList>
    </citation>
    <scope>NUCLEOTIDE SEQUENCE [LARGE SCALE GENOMIC DNA]</scope>
    <source>
        <strain evidence="4">DSM 45555</strain>
    </source>
</reference>
<keyword evidence="2" id="KW-1133">Transmembrane helix</keyword>
<name>A0A1C4U1R9_9ACTN</name>
<feature type="transmembrane region" description="Helical" evidence="2">
    <location>
        <begin position="137"/>
        <end position="158"/>
    </location>
</feature>
<dbReference type="AlphaFoldDB" id="A0A1C4U1R9"/>